<dbReference type="Proteomes" id="UP000031443">
    <property type="component" value="Unassembled WGS sequence"/>
</dbReference>
<sequence>MLLPLKRCQFRSVIANGSQTSTVGCGILFRHSEQCNQQAIALGRQKTASMCCPQAALCSTGCPRAVTHLRDVEFLRQEGLGVFSEGPFAVAGFTCCLGLGLIHWTLRRLVTFPGSQQHARCCPVSGEKNVCVPQRLDSLIIDVMSEQLLSLKHNASLTA</sequence>
<reference evidence="2" key="1">
    <citation type="journal article" date="2013" name="Nat. Genet.">
        <title>The draft genomes of soft-shell turtle and green sea turtle yield insights into the development and evolution of the turtle-specific body plan.</title>
        <authorList>
            <person name="Wang Z."/>
            <person name="Pascual-Anaya J."/>
            <person name="Zadissa A."/>
            <person name="Li W."/>
            <person name="Niimura Y."/>
            <person name="Huang Z."/>
            <person name="Li C."/>
            <person name="White S."/>
            <person name="Xiong Z."/>
            <person name="Fang D."/>
            <person name="Wang B."/>
            <person name="Ming Y."/>
            <person name="Chen Y."/>
            <person name="Zheng Y."/>
            <person name="Kuraku S."/>
            <person name="Pignatelli M."/>
            <person name="Herrero J."/>
            <person name="Beal K."/>
            <person name="Nozawa M."/>
            <person name="Li Q."/>
            <person name="Wang J."/>
            <person name="Zhang H."/>
            <person name="Yu L."/>
            <person name="Shigenobu S."/>
            <person name="Wang J."/>
            <person name="Liu J."/>
            <person name="Flicek P."/>
            <person name="Searle S."/>
            <person name="Wang J."/>
            <person name="Kuratani S."/>
            <person name="Yin Y."/>
            <person name="Aken B."/>
            <person name="Zhang G."/>
            <person name="Irie N."/>
        </authorList>
    </citation>
    <scope>NUCLEOTIDE SEQUENCE [LARGE SCALE GENOMIC DNA]</scope>
</reference>
<evidence type="ECO:0000313" key="2">
    <source>
        <dbReference type="Proteomes" id="UP000031443"/>
    </source>
</evidence>
<dbReference type="PROSITE" id="PS51257">
    <property type="entry name" value="PROKAR_LIPOPROTEIN"/>
    <property type="match status" value="1"/>
</dbReference>
<keyword evidence="2" id="KW-1185">Reference proteome</keyword>
<name>M7BFU8_CHEMY</name>
<accession>M7BFU8</accession>
<proteinExistence type="predicted"/>
<gene>
    <name evidence="1" type="ORF">UY3_11951</name>
</gene>
<organism evidence="1 2">
    <name type="scientific">Chelonia mydas</name>
    <name type="common">Green sea-turtle</name>
    <name type="synonym">Chelonia agassizi</name>
    <dbReference type="NCBI Taxonomy" id="8469"/>
    <lineage>
        <taxon>Eukaryota</taxon>
        <taxon>Metazoa</taxon>
        <taxon>Chordata</taxon>
        <taxon>Craniata</taxon>
        <taxon>Vertebrata</taxon>
        <taxon>Euteleostomi</taxon>
        <taxon>Archelosauria</taxon>
        <taxon>Testudinata</taxon>
        <taxon>Testudines</taxon>
        <taxon>Cryptodira</taxon>
        <taxon>Durocryptodira</taxon>
        <taxon>Americhelydia</taxon>
        <taxon>Chelonioidea</taxon>
        <taxon>Cheloniidae</taxon>
        <taxon>Chelonia</taxon>
    </lineage>
</organism>
<evidence type="ECO:0000313" key="1">
    <source>
        <dbReference type="EMBL" id="EMP30963.1"/>
    </source>
</evidence>
<dbReference type="EMBL" id="KB547574">
    <property type="protein sequence ID" value="EMP30963.1"/>
    <property type="molecule type" value="Genomic_DNA"/>
</dbReference>
<protein>
    <submittedName>
        <fullName evidence="1">Uncharacterized protein</fullName>
    </submittedName>
</protein>
<dbReference type="AlphaFoldDB" id="M7BFU8"/>